<feature type="transmembrane region" description="Helical" evidence="2">
    <location>
        <begin position="94"/>
        <end position="118"/>
    </location>
</feature>
<accession>A0A9P7MQ08</accession>
<keyword evidence="2" id="KW-0812">Transmembrane</keyword>
<feature type="compositionally biased region" description="Polar residues" evidence="1">
    <location>
        <begin position="49"/>
        <end position="63"/>
    </location>
</feature>
<feature type="compositionally biased region" description="Polar residues" evidence="1">
    <location>
        <begin position="159"/>
        <end position="169"/>
    </location>
</feature>
<name>A0A9P7MQ08_9HYPO</name>
<dbReference type="Proteomes" id="UP000784919">
    <property type="component" value="Unassembled WGS sequence"/>
</dbReference>
<feature type="region of interest" description="Disordered" evidence="1">
    <location>
        <begin position="40"/>
        <end position="86"/>
    </location>
</feature>
<comment type="caution">
    <text evidence="3">The sequence shown here is derived from an EMBL/GenBank/DDBJ whole genome shotgun (WGS) entry which is preliminary data.</text>
</comment>
<evidence type="ECO:0000313" key="4">
    <source>
        <dbReference type="Proteomes" id="UP000784919"/>
    </source>
</evidence>
<dbReference type="EMBL" id="SRPS01000181">
    <property type="protein sequence ID" value="KAG5964051.1"/>
    <property type="molecule type" value="Genomic_DNA"/>
</dbReference>
<feature type="region of interest" description="Disordered" evidence="1">
    <location>
        <begin position="147"/>
        <end position="169"/>
    </location>
</feature>
<dbReference type="AlphaFoldDB" id="A0A9P7MQ08"/>
<organism evidence="3 4">
    <name type="scientific">Claviceps arundinis</name>
    <dbReference type="NCBI Taxonomy" id="1623583"/>
    <lineage>
        <taxon>Eukaryota</taxon>
        <taxon>Fungi</taxon>
        <taxon>Dikarya</taxon>
        <taxon>Ascomycota</taxon>
        <taxon>Pezizomycotina</taxon>
        <taxon>Sordariomycetes</taxon>
        <taxon>Hypocreomycetidae</taxon>
        <taxon>Hypocreales</taxon>
        <taxon>Clavicipitaceae</taxon>
        <taxon>Claviceps</taxon>
    </lineage>
</organism>
<evidence type="ECO:0000313" key="3">
    <source>
        <dbReference type="EMBL" id="KAG5964051.1"/>
    </source>
</evidence>
<keyword evidence="2" id="KW-1133">Transmembrane helix</keyword>
<gene>
    <name evidence="3" type="ORF">E4U56_002493</name>
</gene>
<dbReference type="OrthoDB" id="5358884at2759"/>
<protein>
    <submittedName>
        <fullName evidence="3">Uncharacterized protein</fullName>
    </submittedName>
</protein>
<reference evidence="3" key="1">
    <citation type="journal article" date="2020" name="bioRxiv">
        <title>Whole genome comparisons of ergot fungi reveals the divergence and evolution of species within the genus Claviceps are the result of varying mechanisms driving genome evolution and host range expansion.</title>
        <authorList>
            <person name="Wyka S.A."/>
            <person name="Mondo S.J."/>
            <person name="Liu M."/>
            <person name="Dettman J."/>
            <person name="Nalam V."/>
            <person name="Broders K.D."/>
        </authorList>
    </citation>
    <scope>NUCLEOTIDE SEQUENCE</scope>
    <source>
        <strain evidence="3">CCC 1102</strain>
    </source>
</reference>
<proteinExistence type="predicted"/>
<evidence type="ECO:0000256" key="1">
    <source>
        <dbReference type="SAM" id="MobiDB-lite"/>
    </source>
</evidence>
<sequence length="285" mass="30607">MASAVGNKPECNNDDLPEVAHGATYPEVYQHLHYQRIHNQPAEPWPPHTSATVDSTDPSNHSPVKTEDYQSYPQVVPRLPPPAPAQRGSRRMMVCLSAAIAVLAVLVIALAAGTGVAARNYRSERDRYQDLQASYSALVANATRSAASGKATGSPDYSRISNGCSENNDSTTGSFYRPDFFGKPRFTMYCNKDASNTPFYSLFTADFNGCMSACASWNSYNASNSVCEAVSFIPLWSDVVSAVKGKAPGDCYLKPGPQSVQKLQTPNIGTECHAAILGHNATTGS</sequence>
<evidence type="ECO:0000256" key="2">
    <source>
        <dbReference type="SAM" id="Phobius"/>
    </source>
</evidence>
<keyword evidence="2" id="KW-0472">Membrane</keyword>